<feature type="region of interest" description="Disordered" evidence="1">
    <location>
        <begin position="1"/>
        <end position="23"/>
    </location>
</feature>
<reference evidence="2" key="1">
    <citation type="submission" date="2020-09" db="EMBL/GenBank/DDBJ databases">
        <title>Genome-Enabled Discovery of Anthraquinone Biosynthesis in Senna tora.</title>
        <authorList>
            <person name="Kang S.-H."/>
            <person name="Pandey R.P."/>
            <person name="Lee C.-M."/>
            <person name="Sim J.-S."/>
            <person name="Jeong J.-T."/>
            <person name="Choi B.-S."/>
            <person name="Jung M."/>
            <person name="Ginzburg D."/>
            <person name="Zhao K."/>
            <person name="Won S.Y."/>
            <person name="Oh T.-J."/>
            <person name="Yu Y."/>
            <person name="Kim N.-H."/>
            <person name="Lee O.R."/>
            <person name="Lee T.-H."/>
            <person name="Bashyal P."/>
            <person name="Kim T.-S."/>
            <person name="Lee W.-H."/>
            <person name="Kawkins C."/>
            <person name="Kim C.-K."/>
            <person name="Kim J.S."/>
            <person name="Ahn B.O."/>
            <person name="Rhee S.Y."/>
            <person name="Sohng J.K."/>
        </authorList>
    </citation>
    <scope>NUCLEOTIDE SEQUENCE</scope>
    <source>
        <tissue evidence="2">Leaf</tissue>
    </source>
</reference>
<feature type="region of interest" description="Disordered" evidence="1">
    <location>
        <begin position="46"/>
        <end position="65"/>
    </location>
</feature>
<accession>A0A834U1V0</accession>
<dbReference type="EMBL" id="JAAIUW010000006">
    <property type="protein sequence ID" value="KAF7828149.1"/>
    <property type="molecule type" value="Genomic_DNA"/>
</dbReference>
<evidence type="ECO:0000256" key="1">
    <source>
        <dbReference type="SAM" id="MobiDB-lite"/>
    </source>
</evidence>
<dbReference type="AlphaFoldDB" id="A0A834U1V0"/>
<comment type="caution">
    <text evidence="2">The sequence shown here is derived from an EMBL/GenBank/DDBJ whole genome shotgun (WGS) entry which is preliminary data.</text>
</comment>
<dbReference type="Proteomes" id="UP000634136">
    <property type="component" value="Unassembled WGS sequence"/>
</dbReference>
<protein>
    <submittedName>
        <fullName evidence="2">Uncharacterized protein</fullName>
    </submittedName>
</protein>
<evidence type="ECO:0000313" key="2">
    <source>
        <dbReference type="EMBL" id="KAF7828149.1"/>
    </source>
</evidence>
<proteinExistence type="predicted"/>
<gene>
    <name evidence="2" type="ORF">G2W53_019313</name>
</gene>
<organism evidence="2 3">
    <name type="scientific">Senna tora</name>
    <dbReference type="NCBI Taxonomy" id="362788"/>
    <lineage>
        <taxon>Eukaryota</taxon>
        <taxon>Viridiplantae</taxon>
        <taxon>Streptophyta</taxon>
        <taxon>Embryophyta</taxon>
        <taxon>Tracheophyta</taxon>
        <taxon>Spermatophyta</taxon>
        <taxon>Magnoliopsida</taxon>
        <taxon>eudicotyledons</taxon>
        <taxon>Gunneridae</taxon>
        <taxon>Pentapetalae</taxon>
        <taxon>rosids</taxon>
        <taxon>fabids</taxon>
        <taxon>Fabales</taxon>
        <taxon>Fabaceae</taxon>
        <taxon>Caesalpinioideae</taxon>
        <taxon>Cassia clade</taxon>
        <taxon>Senna</taxon>
    </lineage>
</organism>
<keyword evidence="3" id="KW-1185">Reference proteome</keyword>
<sequence>MGRDHDVTPGLETQMDRGDPTSPNIVGEIWLMATCDVEKEEGRGSTCEAEWWGSNASRGGAHPTVAERTRGHMNWRSMIRPRVWCSLNYRAGNEITVDCEAYKITISIQYQRELRKEPLDASYTPT</sequence>
<evidence type="ECO:0000313" key="3">
    <source>
        <dbReference type="Proteomes" id="UP000634136"/>
    </source>
</evidence>
<name>A0A834U1V0_9FABA</name>